<gene>
    <name evidence="1" type="ORF">D1012_07225</name>
</gene>
<organism evidence="1 2">
    <name type="scientific">Pseudotabrizicola alkalilacus</name>
    <dbReference type="NCBI Taxonomy" id="2305252"/>
    <lineage>
        <taxon>Bacteria</taxon>
        <taxon>Pseudomonadati</taxon>
        <taxon>Pseudomonadota</taxon>
        <taxon>Alphaproteobacteria</taxon>
        <taxon>Rhodobacterales</taxon>
        <taxon>Paracoccaceae</taxon>
        <taxon>Pseudotabrizicola</taxon>
    </lineage>
</organism>
<keyword evidence="2" id="KW-1185">Reference proteome</keyword>
<dbReference type="Proteomes" id="UP000284547">
    <property type="component" value="Unassembled WGS sequence"/>
</dbReference>
<protein>
    <submittedName>
        <fullName evidence="1">Phage tail assembly chaperone</fullName>
    </submittedName>
</protein>
<dbReference type="EMBL" id="QWEY01000003">
    <property type="protein sequence ID" value="RGP37701.1"/>
    <property type="molecule type" value="Genomic_DNA"/>
</dbReference>
<dbReference type="OrthoDB" id="7306418at2"/>
<reference evidence="1 2" key="1">
    <citation type="submission" date="2018-08" db="EMBL/GenBank/DDBJ databases">
        <title>Flavobacterium tibetense sp. nov., isolated from a wetland YonghuCo on Tibetan Plateau.</title>
        <authorList>
            <person name="Phurbu D."/>
            <person name="Lu H."/>
            <person name="Xing P."/>
        </authorList>
    </citation>
    <scope>NUCLEOTIDE SEQUENCE [LARGE SCALE GENOMIC DNA]</scope>
    <source>
        <strain evidence="1 2">DJC</strain>
    </source>
</reference>
<sequence length="200" mass="22320">MLAREDIRLAHGFYTVRLRPTLRAATRLERLHNGYGPLFDRLAAFHIGTVHEIIRTAATDPDQADRFLASFATAPLQRLAEITQAPLADLITGFLPKSSKGGTGQGRAVPWHDAYAQLYRFGTGWLQWTPQETWNATPDEILEAVEGHISKLKAIHGAADDDDAEHTQDDYTADRLHQIAEQGFDPEFDREGLHALKGKL</sequence>
<name>A0A411Z3R3_9RHOB</name>
<dbReference type="AlphaFoldDB" id="A0A411Z3R3"/>
<evidence type="ECO:0000313" key="1">
    <source>
        <dbReference type="EMBL" id="RGP37701.1"/>
    </source>
</evidence>
<proteinExistence type="predicted"/>
<comment type="caution">
    <text evidence="1">The sequence shown here is derived from an EMBL/GenBank/DDBJ whole genome shotgun (WGS) entry which is preliminary data.</text>
</comment>
<accession>A0A411Z3R3</accession>
<evidence type="ECO:0000313" key="2">
    <source>
        <dbReference type="Proteomes" id="UP000284547"/>
    </source>
</evidence>